<dbReference type="SMART" id="SM00471">
    <property type="entry name" value="HDc"/>
    <property type="match status" value="1"/>
</dbReference>
<dbReference type="PANTHER" id="PTHR11373:SF4">
    <property type="entry name" value="DEOXYNUCLEOSIDE TRIPHOSPHATE TRIPHOSPHOHYDROLASE SAMHD1"/>
    <property type="match status" value="1"/>
</dbReference>
<proteinExistence type="inferred from homology"/>
<reference evidence="4" key="1">
    <citation type="submission" date="2015-09" db="EMBL/GenBank/DDBJ databases">
        <authorList>
            <person name="Sai Rama Sridatta P."/>
        </authorList>
    </citation>
    <scope>NUCLEOTIDE SEQUENCE [LARGE SCALE GENOMIC DNA]</scope>
</reference>
<dbReference type="GO" id="GO:0051607">
    <property type="term" value="P:defense response to virus"/>
    <property type="evidence" value="ECO:0007669"/>
    <property type="project" value="TreeGrafter"/>
</dbReference>
<feature type="domain" description="HD" evidence="2">
    <location>
        <begin position="54"/>
        <end position="207"/>
    </location>
</feature>
<sequence length="492" mass="57030">MFILYFVFNDPIHGHVELHPLLVRIIDTPQFQRLRNIKQLGGAYYVYPGASHNRFEHSIGVAYLAGEFAQALRTRQPELDITDRDVLCVKIAGLCHDLGHGPFSHLFDGMFIPKARPGENWRHEQASVEIFDHLVNNNNLRPVMEEHQLVLPQDLDFIKEMIGGPLGPNEAQGREWPYEGRGQDKSFLYEIVANKRNGIDVDKFDYFARDCHHLGIRNNFDHRRFFLFARVCEAGGLKQICSRDKVCFMFTRLYDMQQNISISNINAFLKADPYIQIEGRGGRMFTLSEAIDDMEAYTKLTGQQIPLSGEHPELEEARRILQRIIDRNFYKYLGRPDTGNERPTEVCTNVFVCLYCIKHLLDMLTSDSSLWHNLLVTTVDYGNRENDPIGNVNFYNKYAPDRAIPIPREQVSRLLPQNFSEHIIRVYLKNEDRNLAAAKRHFVQWCETHPFQVLEVTFRSTLLNIVHVLCEALKLEVLLVIDFIKKQGKNNL</sequence>
<dbReference type="CDD" id="cd00077">
    <property type="entry name" value="HDc"/>
    <property type="match status" value="1"/>
</dbReference>
<dbReference type="GO" id="GO:0006203">
    <property type="term" value="P:dGTP catabolic process"/>
    <property type="evidence" value="ECO:0007669"/>
    <property type="project" value="TreeGrafter"/>
</dbReference>
<evidence type="ECO:0000313" key="4">
    <source>
        <dbReference type="Proteomes" id="UP000314980"/>
    </source>
</evidence>
<dbReference type="SUPFAM" id="SSF109604">
    <property type="entry name" value="HD-domain/PDEase-like"/>
    <property type="match status" value="1"/>
</dbReference>
<reference evidence="3" key="2">
    <citation type="submission" date="2025-08" db="UniProtKB">
        <authorList>
            <consortium name="Ensembl"/>
        </authorList>
    </citation>
    <scope>IDENTIFICATION</scope>
</reference>
<dbReference type="InterPro" id="IPR003607">
    <property type="entry name" value="HD/PDEase_dom"/>
</dbReference>
<dbReference type="Gene3D" id="1.10.3210.10">
    <property type="entry name" value="Hypothetical protein af1432"/>
    <property type="match status" value="1"/>
</dbReference>
<reference evidence="3" key="3">
    <citation type="submission" date="2025-09" db="UniProtKB">
        <authorList>
            <consortium name="Ensembl"/>
        </authorList>
    </citation>
    <scope>IDENTIFICATION</scope>
</reference>
<dbReference type="Proteomes" id="UP000314980">
    <property type="component" value="Unassembled WGS sequence"/>
</dbReference>
<dbReference type="GO" id="GO:0008832">
    <property type="term" value="F:dGTPase activity"/>
    <property type="evidence" value="ECO:0007669"/>
    <property type="project" value="TreeGrafter"/>
</dbReference>
<dbReference type="GeneTree" id="ENSGT00390000013867"/>
<evidence type="ECO:0000256" key="1">
    <source>
        <dbReference type="ARBA" id="ARBA00005776"/>
    </source>
</evidence>
<dbReference type="Ensembl" id="ENSLCAT00010000629.1">
    <property type="protein sequence ID" value="ENSLCAP00010000592.1"/>
    <property type="gene ID" value="ENSLCAG00010000321.1"/>
</dbReference>
<accession>A0A4W6BJL0</accession>
<protein>
    <recommendedName>
        <fullName evidence="2">HD domain-containing protein</fullName>
    </recommendedName>
</protein>
<keyword evidence="4" id="KW-1185">Reference proteome</keyword>
<dbReference type="Gene3D" id="3.30.70.2760">
    <property type="match status" value="1"/>
</dbReference>
<name>A0A4W6BJL0_LATCA</name>
<organism evidence="3 4">
    <name type="scientific">Lates calcarifer</name>
    <name type="common">Barramundi</name>
    <name type="synonym">Holocentrus calcarifer</name>
    <dbReference type="NCBI Taxonomy" id="8187"/>
    <lineage>
        <taxon>Eukaryota</taxon>
        <taxon>Metazoa</taxon>
        <taxon>Chordata</taxon>
        <taxon>Craniata</taxon>
        <taxon>Vertebrata</taxon>
        <taxon>Euteleostomi</taxon>
        <taxon>Actinopterygii</taxon>
        <taxon>Neopterygii</taxon>
        <taxon>Teleostei</taxon>
        <taxon>Neoteleostei</taxon>
        <taxon>Acanthomorphata</taxon>
        <taxon>Carangaria</taxon>
        <taxon>Carangaria incertae sedis</taxon>
        <taxon>Centropomidae</taxon>
        <taxon>Lates</taxon>
    </lineage>
</organism>
<dbReference type="Pfam" id="PF01966">
    <property type="entry name" value="HD"/>
    <property type="match status" value="1"/>
</dbReference>
<dbReference type="PANTHER" id="PTHR11373">
    <property type="entry name" value="DEOXYNUCLEOSIDE TRIPHOSPHATE TRIPHOSPHOHYDROLASE"/>
    <property type="match status" value="1"/>
</dbReference>
<dbReference type="AlphaFoldDB" id="A0A4W6BJL0"/>
<dbReference type="GO" id="GO:0005634">
    <property type="term" value="C:nucleus"/>
    <property type="evidence" value="ECO:0007669"/>
    <property type="project" value="TreeGrafter"/>
</dbReference>
<evidence type="ECO:0000313" key="3">
    <source>
        <dbReference type="Ensembl" id="ENSLCAP00010000592.1"/>
    </source>
</evidence>
<evidence type="ECO:0000259" key="2">
    <source>
        <dbReference type="PROSITE" id="PS51831"/>
    </source>
</evidence>
<dbReference type="GO" id="GO:0045088">
    <property type="term" value="P:regulation of innate immune response"/>
    <property type="evidence" value="ECO:0007669"/>
    <property type="project" value="TreeGrafter"/>
</dbReference>
<dbReference type="InterPro" id="IPR006674">
    <property type="entry name" value="HD_domain"/>
</dbReference>
<dbReference type="InterPro" id="IPR050135">
    <property type="entry name" value="dGTPase-like"/>
</dbReference>
<comment type="similarity">
    <text evidence="1">Belongs to the SAMHD1 family.</text>
</comment>
<dbReference type="PROSITE" id="PS51831">
    <property type="entry name" value="HD"/>
    <property type="match status" value="1"/>
</dbReference>